<comment type="caution">
    <text evidence="6">The sequence shown here is derived from an EMBL/GenBank/DDBJ whole genome shotgun (WGS) entry which is preliminary data.</text>
</comment>
<keyword evidence="2 5" id="KW-0812">Transmembrane</keyword>
<keyword evidence="7" id="KW-1185">Reference proteome</keyword>
<evidence type="ECO:0000313" key="6">
    <source>
        <dbReference type="EMBL" id="MFD0998344.1"/>
    </source>
</evidence>
<gene>
    <name evidence="6" type="ORF">ACFQ21_03460</name>
</gene>
<dbReference type="Pfam" id="PF07681">
    <property type="entry name" value="DoxX"/>
    <property type="match status" value="1"/>
</dbReference>
<feature type="transmembrane region" description="Helical" evidence="5">
    <location>
        <begin position="97"/>
        <end position="118"/>
    </location>
</feature>
<comment type="subcellular location">
    <subcellularLocation>
        <location evidence="1">Membrane</location>
        <topology evidence="1">Multi-pass membrane protein</topology>
    </subcellularLocation>
</comment>
<dbReference type="EMBL" id="JBHTKA010000001">
    <property type="protein sequence ID" value="MFD0998344.1"/>
    <property type="molecule type" value="Genomic_DNA"/>
</dbReference>
<dbReference type="RefSeq" id="WP_377574891.1">
    <property type="nucleotide sequence ID" value="NZ_JBHTKA010000001.1"/>
</dbReference>
<reference evidence="7" key="1">
    <citation type="journal article" date="2019" name="Int. J. Syst. Evol. Microbiol.">
        <title>The Global Catalogue of Microorganisms (GCM) 10K type strain sequencing project: providing services to taxonomists for standard genome sequencing and annotation.</title>
        <authorList>
            <consortium name="The Broad Institute Genomics Platform"/>
            <consortium name="The Broad Institute Genome Sequencing Center for Infectious Disease"/>
            <person name="Wu L."/>
            <person name="Ma J."/>
        </authorList>
    </citation>
    <scope>NUCLEOTIDE SEQUENCE [LARGE SCALE GENOMIC DNA]</scope>
    <source>
        <strain evidence="7">CCUG 58938</strain>
    </source>
</reference>
<feature type="transmembrane region" description="Helical" evidence="5">
    <location>
        <begin position="44"/>
        <end position="63"/>
    </location>
</feature>
<evidence type="ECO:0000256" key="4">
    <source>
        <dbReference type="ARBA" id="ARBA00023136"/>
    </source>
</evidence>
<evidence type="ECO:0000313" key="7">
    <source>
        <dbReference type="Proteomes" id="UP001597112"/>
    </source>
</evidence>
<proteinExistence type="predicted"/>
<sequence>MKTFTWACWAARIIAAAIMAQTLYFKFTGAEESVYIFSTVGMEPVGRIAVGILELVASVLLIINATAWLGALLGAGLMAGALGMHATLLGIEVKGDGGYLFCLALIVLICCCWVIFFNRQKINTILSRFRKSRV</sequence>
<accession>A0ABW3JWR8</accession>
<evidence type="ECO:0000256" key="2">
    <source>
        <dbReference type="ARBA" id="ARBA00022692"/>
    </source>
</evidence>
<keyword evidence="4 5" id="KW-0472">Membrane</keyword>
<organism evidence="6 7">
    <name type="scientific">Ohtaekwangia kribbensis</name>
    <dbReference type="NCBI Taxonomy" id="688913"/>
    <lineage>
        <taxon>Bacteria</taxon>
        <taxon>Pseudomonadati</taxon>
        <taxon>Bacteroidota</taxon>
        <taxon>Cytophagia</taxon>
        <taxon>Cytophagales</taxon>
        <taxon>Fulvivirgaceae</taxon>
        <taxon>Ohtaekwangia</taxon>
    </lineage>
</organism>
<name>A0ABW3JWR8_9BACT</name>
<evidence type="ECO:0000256" key="1">
    <source>
        <dbReference type="ARBA" id="ARBA00004141"/>
    </source>
</evidence>
<dbReference type="Proteomes" id="UP001597112">
    <property type="component" value="Unassembled WGS sequence"/>
</dbReference>
<evidence type="ECO:0000256" key="5">
    <source>
        <dbReference type="SAM" id="Phobius"/>
    </source>
</evidence>
<protein>
    <submittedName>
        <fullName evidence="6">DoxX family membrane protein</fullName>
    </submittedName>
</protein>
<evidence type="ECO:0000256" key="3">
    <source>
        <dbReference type="ARBA" id="ARBA00022989"/>
    </source>
</evidence>
<feature type="transmembrane region" description="Helical" evidence="5">
    <location>
        <begin position="70"/>
        <end position="91"/>
    </location>
</feature>
<keyword evidence="3 5" id="KW-1133">Transmembrane helix</keyword>
<dbReference type="InterPro" id="IPR032808">
    <property type="entry name" value="DoxX"/>
</dbReference>